<name>A0A0A8Z950_ARUDO</name>
<reference evidence="1" key="1">
    <citation type="submission" date="2014-09" db="EMBL/GenBank/DDBJ databases">
        <authorList>
            <person name="Magalhaes I.L.F."/>
            <person name="Oliveira U."/>
            <person name="Santos F.R."/>
            <person name="Vidigal T.H.D.A."/>
            <person name="Brescovit A.D."/>
            <person name="Santos A.J."/>
        </authorList>
    </citation>
    <scope>NUCLEOTIDE SEQUENCE</scope>
    <source>
        <tissue evidence="1">Shoot tissue taken approximately 20 cm above the soil surface</tissue>
    </source>
</reference>
<proteinExistence type="predicted"/>
<dbReference type="EMBL" id="GBRH01263707">
    <property type="protein sequence ID" value="JAD34188.1"/>
    <property type="molecule type" value="Transcribed_RNA"/>
</dbReference>
<reference evidence="1" key="2">
    <citation type="journal article" date="2015" name="Data Brief">
        <title>Shoot transcriptome of the giant reed, Arundo donax.</title>
        <authorList>
            <person name="Barrero R.A."/>
            <person name="Guerrero F.D."/>
            <person name="Moolhuijzen P."/>
            <person name="Goolsby J.A."/>
            <person name="Tidwell J."/>
            <person name="Bellgard S.E."/>
            <person name="Bellgard M.I."/>
        </authorList>
    </citation>
    <scope>NUCLEOTIDE SEQUENCE</scope>
    <source>
        <tissue evidence="1">Shoot tissue taken approximately 20 cm above the soil surface</tissue>
    </source>
</reference>
<sequence>MLDLAEHCIVFHKNYIPRTLTYFLSWYRMLMIIHILRMLSQH</sequence>
<accession>A0A0A8Z950</accession>
<protein>
    <submittedName>
        <fullName evidence="1">Uncharacterized protein</fullName>
    </submittedName>
</protein>
<evidence type="ECO:0000313" key="1">
    <source>
        <dbReference type="EMBL" id="JAD34188.1"/>
    </source>
</evidence>
<dbReference type="AlphaFoldDB" id="A0A0A8Z950"/>
<organism evidence="1">
    <name type="scientific">Arundo donax</name>
    <name type="common">Giant reed</name>
    <name type="synonym">Donax arundinaceus</name>
    <dbReference type="NCBI Taxonomy" id="35708"/>
    <lineage>
        <taxon>Eukaryota</taxon>
        <taxon>Viridiplantae</taxon>
        <taxon>Streptophyta</taxon>
        <taxon>Embryophyta</taxon>
        <taxon>Tracheophyta</taxon>
        <taxon>Spermatophyta</taxon>
        <taxon>Magnoliopsida</taxon>
        <taxon>Liliopsida</taxon>
        <taxon>Poales</taxon>
        <taxon>Poaceae</taxon>
        <taxon>PACMAD clade</taxon>
        <taxon>Arundinoideae</taxon>
        <taxon>Arundineae</taxon>
        <taxon>Arundo</taxon>
    </lineage>
</organism>